<feature type="transmembrane region" description="Helical" evidence="12">
    <location>
        <begin position="855"/>
        <end position="874"/>
    </location>
</feature>
<dbReference type="InterPro" id="IPR003593">
    <property type="entry name" value="AAA+_ATPase"/>
</dbReference>
<dbReference type="PROSITE" id="PS50929">
    <property type="entry name" value="ABC_TM1F"/>
    <property type="match status" value="2"/>
</dbReference>
<dbReference type="InterPro" id="IPR011527">
    <property type="entry name" value="ABC1_TM_dom"/>
</dbReference>
<comment type="similarity">
    <text evidence="2">Belongs to the ABC transporter superfamily. ABCB family. Multidrug resistance exporter (TC 3.A.1.201) subfamily.</text>
</comment>
<feature type="transmembrane region" description="Helical" evidence="12">
    <location>
        <begin position="935"/>
        <end position="953"/>
    </location>
</feature>
<feature type="transmembrane region" description="Helical" evidence="12">
    <location>
        <begin position="71"/>
        <end position="94"/>
    </location>
</feature>
<accession>A0AAW1LKM0</accession>
<gene>
    <name evidence="15" type="ORF">RND81_04G039900</name>
</gene>
<dbReference type="CDD" id="cd03249">
    <property type="entry name" value="ABC_MTABC3_MDL1_MDL2"/>
    <property type="match status" value="2"/>
</dbReference>
<dbReference type="FunFam" id="1.20.1560.10:FF:000009">
    <property type="entry name" value="ABC transporter B family member 1"/>
    <property type="match status" value="1"/>
</dbReference>
<keyword evidence="5" id="KW-0677">Repeat</keyword>
<evidence type="ECO:0000256" key="11">
    <source>
        <dbReference type="SAM" id="MobiDB-lite"/>
    </source>
</evidence>
<feature type="region of interest" description="Disordered" evidence="11">
    <location>
        <begin position="28"/>
        <end position="49"/>
    </location>
</feature>
<keyword evidence="7" id="KW-0067">ATP-binding</keyword>
<dbReference type="GO" id="GO:0090374">
    <property type="term" value="P:oligopeptide export from mitochondrion"/>
    <property type="evidence" value="ECO:0007669"/>
    <property type="project" value="TreeGrafter"/>
</dbReference>
<protein>
    <submittedName>
        <fullName evidence="15">Uncharacterized protein</fullName>
    </submittedName>
</protein>
<dbReference type="Pfam" id="PF00664">
    <property type="entry name" value="ABC_membrane"/>
    <property type="match status" value="2"/>
</dbReference>
<name>A0AAW1LKM0_SAPOF</name>
<feature type="transmembrane region" description="Helical" evidence="12">
    <location>
        <begin position="121"/>
        <end position="141"/>
    </location>
</feature>
<feature type="transmembrane region" description="Helical" evidence="12">
    <location>
        <begin position="297"/>
        <end position="322"/>
    </location>
</feature>
<dbReference type="InterPro" id="IPR017871">
    <property type="entry name" value="ABC_transporter-like_CS"/>
</dbReference>
<dbReference type="AlphaFoldDB" id="A0AAW1LKM0"/>
<comment type="caution">
    <text evidence="15">The sequence shown here is derived from an EMBL/GenBank/DDBJ whole genome shotgun (WGS) entry which is preliminary data.</text>
</comment>
<feature type="transmembrane region" description="Helical" evidence="12">
    <location>
        <begin position="328"/>
        <end position="349"/>
    </location>
</feature>
<dbReference type="SMART" id="SM00382">
    <property type="entry name" value="AAA"/>
    <property type="match status" value="2"/>
</dbReference>
<evidence type="ECO:0000256" key="4">
    <source>
        <dbReference type="ARBA" id="ARBA00022692"/>
    </source>
</evidence>
<keyword evidence="4 12" id="KW-0812">Transmembrane</keyword>
<dbReference type="SUPFAM" id="SSF52540">
    <property type="entry name" value="P-loop containing nucleoside triphosphate hydrolases"/>
    <property type="match status" value="2"/>
</dbReference>
<feature type="domain" description="ABC transmembrane type-1" evidence="14">
    <location>
        <begin position="714"/>
        <end position="1000"/>
    </location>
</feature>
<dbReference type="GO" id="GO:0005886">
    <property type="term" value="C:plasma membrane"/>
    <property type="evidence" value="ECO:0007669"/>
    <property type="project" value="UniProtKB-SubCell"/>
</dbReference>
<dbReference type="PROSITE" id="PS00211">
    <property type="entry name" value="ABC_TRANSPORTER_1"/>
    <property type="match status" value="2"/>
</dbReference>
<keyword evidence="6" id="KW-0547">Nucleotide-binding</keyword>
<feature type="transmembrane region" description="Helical" evidence="12">
    <location>
        <begin position="754"/>
        <end position="777"/>
    </location>
</feature>
<keyword evidence="8 12" id="KW-1133">Transmembrane helix</keyword>
<dbReference type="Gene3D" id="1.20.1560.10">
    <property type="entry name" value="ABC transporter type 1, transmembrane domain"/>
    <property type="match status" value="1"/>
</dbReference>
<dbReference type="GO" id="GO:0010329">
    <property type="term" value="F:auxin efflux transmembrane transporter activity"/>
    <property type="evidence" value="ECO:0007669"/>
    <property type="project" value="UniProtKB-ARBA"/>
</dbReference>
<feature type="transmembrane region" description="Helical" evidence="12">
    <location>
        <begin position="197"/>
        <end position="217"/>
    </location>
</feature>
<evidence type="ECO:0000259" key="14">
    <source>
        <dbReference type="PROSITE" id="PS50929"/>
    </source>
</evidence>
<sequence>MMVMVDNSLFWVEFLEFQAMSKMNTIEEEASSSSKTVEENEKMTPDKEEDVSANKVPFYKLFSFADSIDRALMIAGTIGAVGNGLAMPMMAVLLGELVDAFGRNQNTKHIIHIISKVALRFVYLALSTAVAAFIQVACWMITGERQAARMRNMYLRSILRQDIAFFDKESNTGEVIGRVSGDTVLIQDALGEKVGKFIQLTSTFIGGFVIGLIKGWFLTLVMLSSMPVLAFAGALMSIVLSRMAAKGQNAYEKAASIVDQTISSIRTVASFTGEEHAIAQYNEAIVTAYKSGIHQGLAAGAGLGAVLFVIFCSYPLAIWFGARMIIQGHYTGGTVITVIVAVLTGSMSLGEASPSMSAFAAGQAAAYKMFETINRKSDIDPSDLTGKVLDDIHGDIELVDVYFSYPVRPNEQIFSGLSLSISRGTTAALVGQSGSGKSTVISLIERFYDPLAGEIRIDGINIKEFQLRWIRGKIGLVSQEPVLFGSSIRANIAYGRDDATTEEIRLAADLANASKFIDKLPQGLDTLVGEHGTQLSGGQKQRIAIARAILKNPRILLLDEATSALDAESEKVVQEALDRIMVDRTTVIVAHRLSTIRDADVIAVIHQGKLVEKGSHAELLKDPEGAYSQLIHLQAKEGRQMSRQLTHTKSNLRSFNSRTLMSSNSFSFSPLPVGFAVSPFREREDDLFPPSQEQPEVSIKYLASLNKPEIPVLILGSLSAIVSGMIYPMFGLLFSGIIGMFYKPPHELRNDSRFWALMFLAFGVVSLLSNPARAYFFSVAGCKLIQRIRAKCFERVVRMEVGWFDDPENSSGAIGARLSSDASSIRALVGDALGLLVQNIATAIAGLLIAFLANWMLAFIVLALIPLIGINGYLQLKFTQGFSADAKKMYEEASQIASDAVGSIRTVASFCAEEKVIKLYEQKCKAPVKAGIKRGLISGVGFGMSFALLYSVYATSFYVGAQLVGHGKATFSDVFRVFFALTMTAVGMSQSSSLAPDTGKAKSAAASVFAILNRKSKIDSSDEDGTTLEEVKGDIELQHVSFTYPTRSDVQIFQDLCLSIRSGKTVALVGESGSGKSTVISLLQRFYNPDSGYITLDGIEIQKFQLKWLRQQMGLVSQEPSLFNDTIRANIAYGKGGNATEAEIIVASEKANAHKFICSLQQGYDTVVGERGVQLSGGQKQRVAIARALVKNPRILLLDEATSALDAESEKAVQNALDQVMLNRTTVIVAHRLSTIKNADVIAVVKNGVIAEKGSHDKLIRIKDGAYASLVSVHSSASSS</sequence>
<dbReference type="FunFam" id="3.40.50.300:FF:000066">
    <property type="entry name" value="ABC transporter B family member 1"/>
    <property type="match status" value="2"/>
</dbReference>
<evidence type="ECO:0000256" key="6">
    <source>
        <dbReference type="ARBA" id="ARBA00022741"/>
    </source>
</evidence>
<dbReference type="GO" id="GO:0005743">
    <property type="term" value="C:mitochondrial inner membrane"/>
    <property type="evidence" value="ECO:0007669"/>
    <property type="project" value="TreeGrafter"/>
</dbReference>
<feature type="transmembrane region" description="Helical" evidence="12">
    <location>
        <begin position="712"/>
        <end position="742"/>
    </location>
</feature>
<reference evidence="15" key="1">
    <citation type="submission" date="2024-03" db="EMBL/GenBank/DDBJ databases">
        <title>WGS assembly of Saponaria officinalis var. Norfolk2.</title>
        <authorList>
            <person name="Jenkins J."/>
            <person name="Shu S."/>
            <person name="Grimwood J."/>
            <person name="Barry K."/>
            <person name="Goodstein D."/>
            <person name="Schmutz J."/>
            <person name="Leebens-Mack J."/>
            <person name="Osbourn A."/>
        </authorList>
    </citation>
    <scope>NUCLEOTIDE SEQUENCE [LARGE SCALE GENOMIC DNA]</scope>
    <source>
        <strain evidence="15">JIC</strain>
    </source>
</reference>
<dbReference type="InterPro" id="IPR039421">
    <property type="entry name" value="Type_1_exporter"/>
</dbReference>
<dbReference type="FunFam" id="1.20.1560.10:FF:000044">
    <property type="entry name" value="ABC transporter B family member 9"/>
    <property type="match status" value="1"/>
</dbReference>
<feature type="domain" description="ABC transmembrane type-1" evidence="14">
    <location>
        <begin position="74"/>
        <end position="361"/>
    </location>
</feature>
<dbReference type="PROSITE" id="PS50893">
    <property type="entry name" value="ABC_TRANSPORTER_2"/>
    <property type="match status" value="2"/>
</dbReference>
<feature type="domain" description="ABC transporter" evidence="13">
    <location>
        <begin position="1035"/>
        <end position="1272"/>
    </location>
</feature>
<dbReference type="InterPro" id="IPR003439">
    <property type="entry name" value="ABC_transporter-like_ATP-bd"/>
</dbReference>
<comment type="subcellular location">
    <subcellularLocation>
        <location evidence="1">Cell membrane</location>
        <topology evidence="1">Multi-pass membrane protein</topology>
    </subcellularLocation>
</comment>
<dbReference type="GO" id="GO:0016887">
    <property type="term" value="F:ATP hydrolysis activity"/>
    <property type="evidence" value="ECO:0007669"/>
    <property type="project" value="InterPro"/>
</dbReference>
<dbReference type="Proteomes" id="UP001443914">
    <property type="component" value="Unassembled WGS sequence"/>
</dbReference>
<evidence type="ECO:0000256" key="9">
    <source>
        <dbReference type="ARBA" id="ARBA00023136"/>
    </source>
</evidence>
<dbReference type="PANTHER" id="PTHR43394:SF16">
    <property type="entry name" value="ABC TRANSPORTER B FAMILY MEMBER 4-LIKE ISOFORM X1"/>
    <property type="match status" value="1"/>
</dbReference>
<evidence type="ECO:0000256" key="8">
    <source>
        <dbReference type="ARBA" id="ARBA00022989"/>
    </source>
</evidence>
<dbReference type="InterPro" id="IPR027417">
    <property type="entry name" value="P-loop_NTPase"/>
</dbReference>
<feature type="domain" description="ABC transporter" evidence="13">
    <location>
        <begin position="396"/>
        <end position="632"/>
    </location>
</feature>
<dbReference type="InterPro" id="IPR036640">
    <property type="entry name" value="ABC1_TM_sf"/>
</dbReference>
<dbReference type="CDD" id="cd18577">
    <property type="entry name" value="ABC_6TM_Pgp_ABCB1_D1_like"/>
    <property type="match status" value="1"/>
</dbReference>
<evidence type="ECO:0000256" key="12">
    <source>
        <dbReference type="SAM" id="Phobius"/>
    </source>
</evidence>
<dbReference type="Pfam" id="PF00005">
    <property type="entry name" value="ABC_tran"/>
    <property type="match status" value="2"/>
</dbReference>
<evidence type="ECO:0000313" key="15">
    <source>
        <dbReference type="EMBL" id="KAK9733041.1"/>
    </source>
</evidence>
<dbReference type="SUPFAM" id="SSF90123">
    <property type="entry name" value="ABC transporter transmembrane region"/>
    <property type="match status" value="2"/>
</dbReference>
<keyword evidence="10" id="KW-0325">Glycoprotein</keyword>
<dbReference type="GO" id="GO:0015421">
    <property type="term" value="F:ABC-type oligopeptide transporter activity"/>
    <property type="evidence" value="ECO:0007669"/>
    <property type="project" value="TreeGrafter"/>
</dbReference>
<evidence type="ECO:0000259" key="13">
    <source>
        <dbReference type="PROSITE" id="PS50893"/>
    </source>
</evidence>
<dbReference type="EMBL" id="JBDFQZ010000004">
    <property type="protein sequence ID" value="KAK9733041.1"/>
    <property type="molecule type" value="Genomic_DNA"/>
</dbReference>
<dbReference type="GO" id="GO:0010328">
    <property type="term" value="F:auxin influx transmembrane transporter activity"/>
    <property type="evidence" value="ECO:0007669"/>
    <property type="project" value="UniProtKB-ARBA"/>
</dbReference>
<evidence type="ECO:0000256" key="10">
    <source>
        <dbReference type="ARBA" id="ARBA00023180"/>
    </source>
</evidence>
<dbReference type="Gene3D" id="3.40.50.300">
    <property type="entry name" value="P-loop containing nucleotide triphosphate hydrolases"/>
    <property type="match status" value="2"/>
</dbReference>
<dbReference type="GO" id="GO:0005524">
    <property type="term" value="F:ATP binding"/>
    <property type="evidence" value="ECO:0007669"/>
    <property type="project" value="UniProtKB-KW"/>
</dbReference>
<feature type="compositionally biased region" description="Basic and acidic residues" evidence="11">
    <location>
        <begin position="36"/>
        <end position="49"/>
    </location>
</feature>
<evidence type="ECO:0000256" key="7">
    <source>
        <dbReference type="ARBA" id="ARBA00022840"/>
    </source>
</evidence>
<evidence type="ECO:0000256" key="3">
    <source>
        <dbReference type="ARBA" id="ARBA00022448"/>
    </source>
</evidence>
<keyword evidence="9 12" id="KW-0472">Membrane</keyword>
<evidence type="ECO:0000256" key="5">
    <source>
        <dbReference type="ARBA" id="ARBA00022737"/>
    </source>
</evidence>
<evidence type="ECO:0000313" key="16">
    <source>
        <dbReference type="Proteomes" id="UP001443914"/>
    </source>
</evidence>
<proteinExistence type="inferred from homology"/>
<dbReference type="CDD" id="cd18578">
    <property type="entry name" value="ABC_6TM_Pgp_ABCB1_D2_like"/>
    <property type="match status" value="1"/>
</dbReference>
<organism evidence="15 16">
    <name type="scientific">Saponaria officinalis</name>
    <name type="common">Common soapwort</name>
    <name type="synonym">Lychnis saponaria</name>
    <dbReference type="NCBI Taxonomy" id="3572"/>
    <lineage>
        <taxon>Eukaryota</taxon>
        <taxon>Viridiplantae</taxon>
        <taxon>Streptophyta</taxon>
        <taxon>Embryophyta</taxon>
        <taxon>Tracheophyta</taxon>
        <taxon>Spermatophyta</taxon>
        <taxon>Magnoliopsida</taxon>
        <taxon>eudicotyledons</taxon>
        <taxon>Gunneridae</taxon>
        <taxon>Pentapetalae</taxon>
        <taxon>Caryophyllales</taxon>
        <taxon>Caryophyllaceae</taxon>
        <taxon>Caryophylleae</taxon>
        <taxon>Saponaria</taxon>
    </lineage>
</organism>
<dbReference type="PANTHER" id="PTHR43394">
    <property type="entry name" value="ATP-DEPENDENT PERMEASE MDL1, MITOCHONDRIAL"/>
    <property type="match status" value="1"/>
</dbReference>
<keyword evidence="3" id="KW-0813">Transport</keyword>
<evidence type="ECO:0000256" key="2">
    <source>
        <dbReference type="ARBA" id="ARBA00007577"/>
    </source>
</evidence>
<evidence type="ECO:0000256" key="1">
    <source>
        <dbReference type="ARBA" id="ARBA00004651"/>
    </source>
</evidence>
<keyword evidence="16" id="KW-1185">Reference proteome</keyword>